<dbReference type="PANTHER" id="PTHR43194:SF2">
    <property type="entry name" value="PEROXISOMAL MEMBRANE PROTEIN LPX1"/>
    <property type="match status" value="1"/>
</dbReference>
<dbReference type="InterPro" id="IPR000073">
    <property type="entry name" value="AB_hydrolase_1"/>
</dbReference>
<sequence length="405" mass="42758">MRAALEAWIARCAADAVLRRAAAGLSAAIGVSCVGEPPVRLRLGDGEPCGEVTIAAAPAAWERLFAEAAPAPGWQSFGAILRLNPAFTVIGAADAVAVALAVLERMIELARPAAEPLPAPPAARDYARVEGRFVEIAGPGGRRWLSTLVAGEGPPLLFLHTAGGDGRQFLHQLADLGLGAAWRMHAFDLPGHGRSGATPGWSEGAEYRLSLADYRDWCVAYLEQAVGEPAVVAGCSMGAAMALTLAAERPDLVRGVAAFEAPWRAPGRRTPLLADARVNPQLHNAAYVRALLGPLGPQSFRDEACWIYSQAGFGVYLGDLWFYSEEFDGAAIAPRLAENATPIHLLTGAYDYSAPPASSRTLAAAIGHATFTEMPGLGHFPMIEHPDAFRPYLAAALDDIRARTS</sequence>
<dbReference type="InterPro" id="IPR050228">
    <property type="entry name" value="Carboxylesterase_BioH"/>
</dbReference>
<accession>A0A212KLZ2</accession>
<dbReference type="PROSITE" id="PS51257">
    <property type="entry name" value="PROKAR_LIPOPROTEIN"/>
    <property type="match status" value="1"/>
</dbReference>
<name>A0A212KLZ2_9PROT</name>
<organism evidence="2">
    <name type="scientific">uncultured Alphaproteobacteria bacterium</name>
    <dbReference type="NCBI Taxonomy" id="91750"/>
    <lineage>
        <taxon>Bacteria</taxon>
        <taxon>Pseudomonadati</taxon>
        <taxon>Pseudomonadota</taxon>
        <taxon>Alphaproteobacteria</taxon>
        <taxon>environmental samples</taxon>
    </lineage>
</organism>
<dbReference type="SUPFAM" id="SSF53474">
    <property type="entry name" value="alpha/beta-Hydrolases"/>
    <property type="match status" value="1"/>
</dbReference>
<dbReference type="PANTHER" id="PTHR43194">
    <property type="entry name" value="HYDROLASE ALPHA/BETA FOLD FAMILY"/>
    <property type="match status" value="1"/>
</dbReference>
<evidence type="ECO:0000313" key="2">
    <source>
        <dbReference type="EMBL" id="SBW12756.1"/>
    </source>
</evidence>
<gene>
    <name evidence="2" type="ORF">KL86APRO_30247</name>
</gene>
<dbReference type="Pfam" id="PF12697">
    <property type="entry name" value="Abhydrolase_6"/>
    <property type="match status" value="1"/>
</dbReference>
<proteinExistence type="predicted"/>
<dbReference type="InterPro" id="IPR029058">
    <property type="entry name" value="AB_hydrolase_fold"/>
</dbReference>
<dbReference type="GO" id="GO:0016787">
    <property type="term" value="F:hydrolase activity"/>
    <property type="evidence" value="ECO:0007669"/>
    <property type="project" value="UniProtKB-KW"/>
</dbReference>
<protein>
    <submittedName>
        <fullName evidence="2">Putative hydrolase</fullName>
        <ecNumber evidence="2">3.-.-.-</ecNumber>
    </submittedName>
</protein>
<dbReference type="EC" id="3.-.-.-" evidence="2"/>
<keyword evidence="2" id="KW-0378">Hydrolase</keyword>
<dbReference type="Gene3D" id="3.40.50.1820">
    <property type="entry name" value="alpha/beta hydrolase"/>
    <property type="match status" value="1"/>
</dbReference>
<dbReference type="AlphaFoldDB" id="A0A212KLZ2"/>
<feature type="domain" description="AB hydrolase-1" evidence="1">
    <location>
        <begin position="156"/>
        <end position="389"/>
    </location>
</feature>
<reference evidence="2" key="1">
    <citation type="submission" date="2016-04" db="EMBL/GenBank/DDBJ databases">
        <authorList>
            <person name="Evans L.H."/>
            <person name="Alamgir A."/>
            <person name="Owens N."/>
            <person name="Weber N.D."/>
            <person name="Virtaneva K."/>
            <person name="Barbian K."/>
            <person name="Babar A."/>
            <person name="Rosenke K."/>
        </authorList>
    </citation>
    <scope>NUCLEOTIDE SEQUENCE</scope>
    <source>
        <strain evidence="2">86</strain>
    </source>
</reference>
<dbReference type="EMBL" id="FLUO01000003">
    <property type="protein sequence ID" value="SBW12756.1"/>
    <property type="molecule type" value="Genomic_DNA"/>
</dbReference>
<evidence type="ECO:0000259" key="1">
    <source>
        <dbReference type="Pfam" id="PF12697"/>
    </source>
</evidence>